<keyword evidence="2" id="KW-0965">Cell junction</keyword>
<feature type="compositionally biased region" description="Polar residues" evidence="3">
    <location>
        <begin position="1585"/>
        <end position="1604"/>
    </location>
</feature>
<comment type="caution">
    <text evidence="5">The sequence shown here is derived from an EMBL/GenBank/DDBJ whole genome shotgun (WGS) entry which is preliminary data.</text>
</comment>
<name>A0ABQ9ZE19_9CRUS</name>
<reference evidence="5 6" key="1">
    <citation type="journal article" date="2023" name="Nucleic Acids Res.">
        <title>The hologenome of Daphnia magna reveals possible DNA methylation and microbiome-mediated evolution of the host genome.</title>
        <authorList>
            <person name="Chaturvedi A."/>
            <person name="Li X."/>
            <person name="Dhandapani V."/>
            <person name="Marshall H."/>
            <person name="Kissane S."/>
            <person name="Cuenca-Cambronero M."/>
            <person name="Asole G."/>
            <person name="Calvet F."/>
            <person name="Ruiz-Romero M."/>
            <person name="Marangio P."/>
            <person name="Guigo R."/>
            <person name="Rago D."/>
            <person name="Mirbahai L."/>
            <person name="Eastwood N."/>
            <person name="Colbourne J.K."/>
            <person name="Zhou J."/>
            <person name="Mallon E."/>
            <person name="Orsini L."/>
        </authorList>
    </citation>
    <scope>NUCLEOTIDE SEQUENCE [LARGE SCALE GENOMIC DNA]</scope>
    <source>
        <strain evidence="5">LRV0_1</strain>
    </source>
</reference>
<feature type="compositionally biased region" description="Polar residues" evidence="3">
    <location>
        <begin position="1717"/>
        <end position="1730"/>
    </location>
</feature>
<feature type="compositionally biased region" description="Polar residues" evidence="3">
    <location>
        <begin position="1772"/>
        <end position="1781"/>
    </location>
</feature>
<protein>
    <recommendedName>
        <fullName evidence="4">SoHo domain-containing protein</fullName>
    </recommendedName>
</protein>
<dbReference type="Proteomes" id="UP001234178">
    <property type="component" value="Unassembled WGS sequence"/>
</dbReference>
<feature type="region of interest" description="Disordered" evidence="3">
    <location>
        <begin position="1669"/>
        <end position="1700"/>
    </location>
</feature>
<evidence type="ECO:0000256" key="2">
    <source>
        <dbReference type="ARBA" id="ARBA00022949"/>
    </source>
</evidence>
<gene>
    <name evidence="5" type="ORF">OUZ56_019928</name>
</gene>
<dbReference type="SMART" id="SM00459">
    <property type="entry name" value="Sorb"/>
    <property type="match status" value="1"/>
</dbReference>
<feature type="region of interest" description="Disordered" evidence="3">
    <location>
        <begin position="1717"/>
        <end position="1896"/>
    </location>
</feature>
<feature type="region of interest" description="Disordered" evidence="3">
    <location>
        <begin position="606"/>
        <end position="800"/>
    </location>
</feature>
<feature type="region of interest" description="Disordered" evidence="3">
    <location>
        <begin position="1093"/>
        <end position="1128"/>
    </location>
</feature>
<feature type="compositionally biased region" description="Low complexity" evidence="3">
    <location>
        <begin position="636"/>
        <end position="652"/>
    </location>
</feature>
<feature type="compositionally biased region" description="Basic and acidic residues" evidence="3">
    <location>
        <begin position="404"/>
        <end position="431"/>
    </location>
</feature>
<feature type="compositionally biased region" description="Polar residues" evidence="3">
    <location>
        <begin position="1815"/>
        <end position="1825"/>
    </location>
</feature>
<feature type="region of interest" description="Disordered" evidence="3">
    <location>
        <begin position="264"/>
        <end position="286"/>
    </location>
</feature>
<organism evidence="5 6">
    <name type="scientific">Daphnia magna</name>
    <dbReference type="NCBI Taxonomy" id="35525"/>
    <lineage>
        <taxon>Eukaryota</taxon>
        <taxon>Metazoa</taxon>
        <taxon>Ecdysozoa</taxon>
        <taxon>Arthropoda</taxon>
        <taxon>Crustacea</taxon>
        <taxon>Branchiopoda</taxon>
        <taxon>Diplostraca</taxon>
        <taxon>Cladocera</taxon>
        <taxon>Anomopoda</taxon>
        <taxon>Daphniidae</taxon>
        <taxon>Daphnia</taxon>
    </lineage>
</organism>
<feature type="compositionally biased region" description="Low complexity" evidence="3">
    <location>
        <begin position="1513"/>
        <end position="1527"/>
    </location>
</feature>
<dbReference type="PROSITE" id="PS50831">
    <property type="entry name" value="SOHO"/>
    <property type="match status" value="1"/>
</dbReference>
<feature type="domain" description="SoHo" evidence="4">
    <location>
        <begin position="332"/>
        <end position="397"/>
    </location>
</feature>
<feature type="compositionally biased region" description="Low complexity" evidence="3">
    <location>
        <begin position="122"/>
        <end position="151"/>
    </location>
</feature>
<dbReference type="InterPro" id="IPR003127">
    <property type="entry name" value="SoHo_dom"/>
</dbReference>
<feature type="compositionally biased region" description="Low complexity" evidence="3">
    <location>
        <begin position="1625"/>
        <end position="1636"/>
    </location>
</feature>
<feature type="compositionally biased region" description="Polar residues" evidence="3">
    <location>
        <begin position="906"/>
        <end position="918"/>
    </location>
</feature>
<feature type="region of interest" description="Disordered" evidence="3">
    <location>
        <begin position="1621"/>
        <end position="1651"/>
    </location>
</feature>
<feature type="compositionally biased region" description="Polar residues" evidence="3">
    <location>
        <begin position="1792"/>
        <end position="1807"/>
    </location>
</feature>
<feature type="compositionally biased region" description="Low complexity" evidence="3">
    <location>
        <begin position="1111"/>
        <end position="1124"/>
    </location>
</feature>
<feature type="region of interest" description="Disordered" evidence="3">
    <location>
        <begin position="1576"/>
        <end position="1604"/>
    </location>
</feature>
<sequence>MVYRSGSSSSLLSTPYQASSPKPGVWSPGQQQSPPERDNNHQQRQEQQQQPSSISSGTQPPIWIPSSQQPSPKSERKEFRPVRLEALKKQAAAQQQPQQREGGQKPPGGTKPAAPTSLPPFTTNTSTPASQPSASTSNAPTTYSSYLYPSSWDSQRQQNATPYGNNSANSTPINTPASEHSVLTSTSTNFSALSWDRRTNGGSTYSGGSGSTTPTPSLQPLLLPATSSTPTSHLPKVPNPTVTLLQKAREGQLPKGAAYLETPKLGERSGNRLGQPPPPQQLHRGPYEPVYSIQREYCVPSSAASAAVATSSGDENSQQPSASQQETRKFVDLTANKFSGVGPVSNEGVPIALRSGIREEEDHHHWYRRMYESLHRTGGPGDYVTVRYKAGRGRGGGYQSEPDQNNRYDYDSDAGRYATLDRRRQRIHNDSESNGGSPSRITNHESESYRYQPGRIEDYEPGIRSSITQQQPTKQSPKISIPSKSFTNFALKESGYESDSQLIFRRRYPNDSAEAGGGQTTPATDPQEQRLWYRDIQRGGEVPLHGLRKQQPDRPQGNSEKKRKRDPWRYIRFKSKSPTPPSTQQRRKHRFLSVPAVLNRLQSCNMFRSGSSKRQSSATSSPNASEERKQKNAGMSTVKTTASVGTSTSSKGKTWRRIKSGSGSSGNGGSKKMSKLSASSPIDGGFVQREESTTPLPEDISALPQAVPHPPTQQDCKQMEPLPPPPIEDMLVDNPPQPPPPPKVVTESPEVKQRAMQQRVPSRPTLPAFPAFPTLSPLQSRPAKKKAASAGSKSEPALNVYLNHRQMVSQSKFRRMQDEQPAVEETPKMTRYQKLARDTKNLVARISGEIPSTEKIRQALKLPAGGATNGNGSNGKTHSDVDVTDPEFICDEQTAAILLAELEGNSEPQKAESGSQAESVAHPPQQQDKEQEKQQQHPKEEEDVGEHYHYVVPLETRMDDGECRSSAGSPEYIKTQRFTQLRSLYRSLERLNELEKLVPTDELNQVASTDGIIDFDLWRRLRQREKAQEEMRNLATWIQAAQREGECYFGTSPPPKWQRGADPGLRIKEQSVRILADKYKTLAEAKRYATQSLPRNFGQCPDGSRAESPVSAGRVSRSSQRRSSLTGKQMAVLKSQLSRVYNPPSRYETVVSPQRAPRKLPESLLNPTLYVRSVSESSRDCTLARLEQRRNRLMESQKALSIAGVGRAVARSQSASSPKPSNISEAERRTLSMRLGAEVKERYMTAAKPAVQQQQSTRAAIQYVQQLSQHMSRKLAASPRVLSPSSPGPYRTHQSRSSSRESSASSQQDYLLVLTPRGRNNADVESAVQEWADSTMVAKTPSPTPAVPQRSSSLNIRASLDEDSHSSNSSVQTVIHRDVQKKVDFFEKVIADSVGDPCDAGVVPFRTTQSVSDLRRSASTLVGRRRTRSVVVPQRSQSLSLHRPGSAASAYGSMTDVRLSQLMDRVKSLSPSPSGRRSSPGSVSGGGSHYLNLVKKGDVEKKCQYFSSPRVDQQNQQAQQQRAAQKQSRPVTPQLSSRSVPDSLPLWSAAEKFNRNKTVIKGQEMGDVSFIKRRYEQEQPRNRFRSQFGSTSTPSLQDGGTSGSFSWSRRLAAAANKRVSFPNFSSPSRAGSRAGSDTGSRSGGKKLDFTRVKPTLLSSARLALRQAQTAADPTAHHHTIGGRMSRPVTRTSSAAGGGSYSDIPSTISSVILASNNHTTTTAGNPTSKTIVASPDMSLKSTSEGSIRSRRSMSSPLPAIPVIAANPSGANVKPTTETTATHSVAKESGSARPPTSSKATPTAQSAQTPEGDYQALASSSSHTGTFDPSMHQPTYRYTPPPPRSGGRPNRINSIYDSYATYPRHRAGMQSPTRPPLPAQWAHLTSPRKPARSSNPAG</sequence>
<feature type="compositionally biased region" description="Low complexity" evidence="3">
    <location>
        <begin position="89"/>
        <end position="101"/>
    </location>
</feature>
<evidence type="ECO:0000313" key="5">
    <source>
        <dbReference type="EMBL" id="KAK4010795.1"/>
    </source>
</evidence>
<feature type="region of interest" description="Disordered" evidence="3">
    <location>
        <begin position="1425"/>
        <end position="1453"/>
    </location>
</feature>
<feature type="compositionally biased region" description="Polar residues" evidence="3">
    <location>
        <begin position="432"/>
        <end position="441"/>
    </location>
</feature>
<feature type="compositionally biased region" description="Low complexity" evidence="3">
    <location>
        <begin position="45"/>
        <end position="72"/>
    </location>
</feature>
<feature type="compositionally biased region" description="Polar residues" evidence="3">
    <location>
        <begin position="606"/>
        <end position="624"/>
    </location>
</feature>
<evidence type="ECO:0000256" key="3">
    <source>
        <dbReference type="SAM" id="MobiDB-lite"/>
    </source>
</evidence>
<feature type="region of interest" description="Disordered" evidence="3">
    <location>
        <begin position="1467"/>
        <end position="1490"/>
    </location>
</feature>
<feature type="region of interest" description="Disordered" evidence="3">
    <location>
        <begin position="1272"/>
        <end position="1308"/>
    </location>
</feature>
<feature type="compositionally biased region" description="Low complexity" evidence="3">
    <location>
        <begin position="1468"/>
        <end position="1482"/>
    </location>
</feature>
<feature type="region of interest" description="Disordered" evidence="3">
    <location>
        <begin position="1509"/>
        <end position="1543"/>
    </location>
</feature>
<feature type="compositionally biased region" description="Basic residues" evidence="3">
    <location>
        <begin position="561"/>
        <end position="575"/>
    </location>
</feature>
<feature type="region of interest" description="Disordered" evidence="3">
    <location>
        <begin position="510"/>
        <end position="529"/>
    </location>
</feature>
<keyword evidence="6" id="KW-1185">Reference proteome</keyword>
<proteinExistence type="predicted"/>
<feature type="region of interest" description="Disordered" evidence="3">
    <location>
        <begin position="905"/>
        <end position="947"/>
    </location>
</feature>
<feature type="region of interest" description="Disordered" evidence="3">
    <location>
        <begin position="1"/>
        <end position="238"/>
    </location>
</feature>
<evidence type="ECO:0000259" key="4">
    <source>
        <dbReference type="PROSITE" id="PS50831"/>
    </source>
</evidence>
<feature type="compositionally biased region" description="Low complexity" evidence="3">
    <location>
        <begin position="211"/>
        <end position="235"/>
    </location>
</feature>
<feature type="compositionally biased region" description="Basic and acidic residues" evidence="3">
    <location>
        <begin position="35"/>
        <end position="44"/>
    </location>
</feature>
<feature type="region of interest" description="Disordered" evidence="3">
    <location>
        <begin position="863"/>
        <end position="882"/>
    </location>
</feature>
<feature type="region of interest" description="Disordered" evidence="3">
    <location>
        <begin position="540"/>
        <end position="589"/>
    </location>
</feature>
<feature type="compositionally biased region" description="Basic and acidic residues" evidence="3">
    <location>
        <begin position="927"/>
        <end position="947"/>
    </location>
</feature>
<accession>A0ABQ9ZE19</accession>
<feature type="compositionally biased region" description="Low complexity" evidence="3">
    <location>
        <begin position="1295"/>
        <end position="1308"/>
    </location>
</feature>
<feature type="region of interest" description="Disordered" evidence="3">
    <location>
        <begin position="1208"/>
        <end position="1229"/>
    </location>
</feature>
<feature type="region of interest" description="Disordered" evidence="3">
    <location>
        <begin position="377"/>
        <end position="456"/>
    </location>
</feature>
<feature type="compositionally biased region" description="Polar residues" evidence="3">
    <location>
        <begin position="1211"/>
        <end position="1224"/>
    </location>
</feature>
<evidence type="ECO:0000256" key="1">
    <source>
        <dbReference type="ARBA" id="ARBA00004282"/>
    </source>
</evidence>
<evidence type="ECO:0000313" key="6">
    <source>
        <dbReference type="Proteomes" id="UP001234178"/>
    </source>
</evidence>
<feature type="compositionally biased region" description="Polar residues" evidence="3">
    <location>
        <begin position="1528"/>
        <end position="1540"/>
    </location>
</feature>
<comment type="subcellular location">
    <subcellularLocation>
        <location evidence="1">Cell junction</location>
    </subcellularLocation>
</comment>
<feature type="compositionally biased region" description="Polar residues" evidence="3">
    <location>
        <begin position="152"/>
        <end position="192"/>
    </location>
</feature>
<feature type="compositionally biased region" description="Low complexity" evidence="3">
    <location>
        <begin position="1"/>
        <end position="20"/>
    </location>
</feature>
<feature type="compositionally biased region" description="Basic and acidic residues" evidence="3">
    <location>
        <begin position="73"/>
        <end position="88"/>
    </location>
</feature>
<dbReference type="EMBL" id="JAOYFB010000003">
    <property type="protein sequence ID" value="KAK4010795.1"/>
    <property type="molecule type" value="Genomic_DNA"/>
</dbReference>